<evidence type="ECO:0000256" key="2">
    <source>
        <dbReference type="ARBA" id="ARBA00023134"/>
    </source>
</evidence>
<dbReference type="Proteomes" id="UP001149165">
    <property type="component" value="Unassembled WGS sequence"/>
</dbReference>
<dbReference type="OrthoDB" id="10621798at2759"/>
<keyword evidence="2" id="KW-0342">GTP-binding</keyword>
<accession>A0A9W9EVK5</accession>
<dbReference type="GO" id="GO:0007186">
    <property type="term" value="P:G protein-coupled receptor signaling pathway"/>
    <property type="evidence" value="ECO:0007669"/>
    <property type="project" value="InterPro"/>
</dbReference>
<evidence type="ECO:0000313" key="5">
    <source>
        <dbReference type="EMBL" id="KAJ5088848.1"/>
    </source>
</evidence>
<proteinExistence type="predicted"/>
<evidence type="ECO:0000256" key="1">
    <source>
        <dbReference type="ARBA" id="ARBA00022741"/>
    </source>
</evidence>
<dbReference type="AlphaFoldDB" id="A0A9W9EVK5"/>
<feature type="binding site" evidence="4">
    <location>
        <position position="16"/>
    </location>
    <ligand>
        <name>Mg(2+)</name>
        <dbReference type="ChEBI" id="CHEBI:18420"/>
    </ligand>
</feature>
<keyword evidence="1" id="KW-0547">Nucleotide-binding</keyword>
<evidence type="ECO:0000256" key="4">
    <source>
        <dbReference type="PIRSR" id="PIRSR601019-2"/>
    </source>
</evidence>
<dbReference type="GO" id="GO:0046872">
    <property type="term" value="F:metal ion binding"/>
    <property type="evidence" value="ECO:0007669"/>
    <property type="project" value="UniProtKB-KW"/>
</dbReference>
<protein>
    <submittedName>
        <fullName evidence="5">Guanine nucleotide-binding protein subunit alpha</fullName>
    </submittedName>
</protein>
<keyword evidence="3" id="KW-0807">Transducer</keyword>
<dbReference type="GO" id="GO:0031683">
    <property type="term" value="F:G-protein beta/gamma-subunit complex binding"/>
    <property type="evidence" value="ECO:0007669"/>
    <property type="project" value="InterPro"/>
</dbReference>
<comment type="caution">
    <text evidence="5">The sequence shown here is derived from an EMBL/GenBank/DDBJ whole genome shotgun (WGS) entry which is preliminary data.</text>
</comment>
<keyword evidence="4" id="KW-0460">Magnesium</keyword>
<dbReference type="Gene3D" id="1.10.400.10">
    <property type="entry name" value="GI Alpha 1, domain 2-like"/>
    <property type="match status" value="1"/>
</dbReference>
<dbReference type="InterPro" id="IPR027417">
    <property type="entry name" value="P-loop_NTPase"/>
</dbReference>
<reference evidence="5" key="2">
    <citation type="journal article" date="2023" name="IMA Fungus">
        <title>Comparative genomic study of the Penicillium genus elucidates a diverse pangenome and 15 lateral gene transfer events.</title>
        <authorList>
            <person name="Petersen C."/>
            <person name="Sorensen T."/>
            <person name="Nielsen M.R."/>
            <person name="Sondergaard T.E."/>
            <person name="Sorensen J.L."/>
            <person name="Fitzpatrick D.A."/>
            <person name="Frisvad J.C."/>
            <person name="Nielsen K.L."/>
        </authorList>
    </citation>
    <scope>NUCLEOTIDE SEQUENCE</scope>
    <source>
        <strain evidence="5">IBT 30069</strain>
    </source>
</reference>
<name>A0A9W9EVK5_9EURO</name>
<dbReference type="GO" id="GO:0005525">
    <property type="term" value="F:GTP binding"/>
    <property type="evidence" value="ECO:0007669"/>
    <property type="project" value="UniProtKB-KW"/>
</dbReference>
<keyword evidence="6" id="KW-1185">Reference proteome</keyword>
<dbReference type="GO" id="GO:0003924">
    <property type="term" value="F:GTPase activity"/>
    <property type="evidence" value="ECO:0007669"/>
    <property type="project" value="InterPro"/>
</dbReference>
<dbReference type="InterPro" id="IPR011025">
    <property type="entry name" value="GproteinA_insert"/>
</dbReference>
<dbReference type="Pfam" id="PF00503">
    <property type="entry name" value="G-alpha"/>
    <property type="match status" value="1"/>
</dbReference>
<sequence length="136" mass="15464">MTRRILVLGPRGSGKSTLVNTWQSIHSSISHQDREIQKSVILENIFESTQIIVDRISKEDEFLDDEHLHQQVEYVLMNHIEHGGKTLSAETLQSLRDIWGNSIFQAGLAKWLEEKPVIGSPSSLLHRPEAAMFFST</sequence>
<dbReference type="EMBL" id="JAPQKH010000007">
    <property type="protein sequence ID" value="KAJ5088848.1"/>
    <property type="molecule type" value="Genomic_DNA"/>
</dbReference>
<organism evidence="5 6">
    <name type="scientific">Penicillium angulare</name>
    <dbReference type="NCBI Taxonomy" id="116970"/>
    <lineage>
        <taxon>Eukaryota</taxon>
        <taxon>Fungi</taxon>
        <taxon>Dikarya</taxon>
        <taxon>Ascomycota</taxon>
        <taxon>Pezizomycotina</taxon>
        <taxon>Eurotiomycetes</taxon>
        <taxon>Eurotiomycetidae</taxon>
        <taxon>Eurotiales</taxon>
        <taxon>Aspergillaceae</taxon>
        <taxon>Penicillium</taxon>
    </lineage>
</organism>
<keyword evidence="4" id="KW-0479">Metal-binding</keyword>
<reference evidence="5" key="1">
    <citation type="submission" date="2022-11" db="EMBL/GenBank/DDBJ databases">
        <authorList>
            <person name="Petersen C."/>
        </authorList>
    </citation>
    <scope>NUCLEOTIDE SEQUENCE</scope>
    <source>
        <strain evidence="5">IBT 30069</strain>
    </source>
</reference>
<evidence type="ECO:0000256" key="3">
    <source>
        <dbReference type="ARBA" id="ARBA00023224"/>
    </source>
</evidence>
<dbReference type="SUPFAM" id="SSF52540">
    <property type="entry name" value="P-loop containing nucleoside triphosphate hydrolases"/>
    <property type="match status" value="1"/>
</dbReference>
<dbReference type="InterPro" id="IPR001019">
    <property type="entry name" value="Gprotein_alpha_su"/>
</dbReference>
<gene>
    <name evidence="5" type="ORF">N7456_012464</name>
</gene>
<evidence type="ECO:0000313" key="6">
    <source>
        <dbReference type="Proteomes" id="UP001149165"/>
    </source>
</evidence>